<gene>
    <name evidence="2" type="ORF">ERS027659_04135</name>
</gene>
<evidence type="ECO:0000256" key="1">
    <source>
        <dbReference type="SAM" id="MobiDB-lite"/>
    </source>
</evidence>
<reference evidence="2 3" key="1">
    <citation type="submission" date="2015-03" db="EMBL/GenBank/DDBJ databases">
        <authorList>
            <consortium name="Pathogen Informatics"/>
        </authorList>
    </citation>
    <scope>NUCLEOTIDE SEQUENCE [LARGE SCALE GENOMIC DNA]</scope>
    <source>
        <strain evidence="2 3">Bir 185</strain>
    </source>
</reference>
<evidence type="ECO:0000313" key="3">
    <source>
        <dbReference type="Proteomes" id="UP000050164"/>
    </source>
</evidence>
<feature type="region of interest" description="Disordered" evidence="1">
    <location>
        <begin position="150"/>
        <end position="169"/>
    </location>
</feature>
<evidence type="ECO:0000313" key="2">
    <source>
        <dbReference type="EMBL" id="CKT24092.1"/>
    </source>
</evidence>
<dbReference type="EMBL" id="CNFT01001389">
    <property type="protein sequence ID" value="CKT24092.1"/>
    <property type="molecule type" value="Genomic_DNA"/>
</dbReference>
<accession>A0A0T9BLI7</accession>
<dbReference type="Proteomes" id="UP000050164">
    <property type="component" value="Unassembled WGS sequence"/>
</dbReference>
<organism evidence="2 3">
    <name type="scientific">Mycobacterium tuberculosis</name>
    <dbReference type="NCBI Taxonomy" id="1773"/>
    <lineage>
        <taxon>Bacteria</taxon>
        <taxon>Bacillati</taxon>
        <taxon>Actinomycetota</taxon>
        <taxon>Actinomycetes</taxon>
        <taxon>Mycobacteriales</taxon>
        <taxon>Mycobacteriaceae</taxon>
        <taxon>Mycobacterium</taxon>
        <taxon>Mycobacterium tuberculosis complex</taxon>
    </lineage>
</organism>
<proteinExistence type="predicted"/>
<name>A0A0T9BLI7_MYCTX</name>
<protein>
    <submittedName>
        <fullName evidence="2">Uncharacterized protein</fullName>
    </submittedName>
</protein>
<sequence length="215" mass="22003">MGSTLTRPRSGDPDGPAGMNRPSKALSTCSISVAVPANRGITSVAANRSTAAASALPVSRSAAEGSQPVACRAATSSRAFASVWSTVARSSVPSSARPSACRRPGIACAPPNSWRARKMASTRSSSCSPVGFCPRMCSPSRIWTSLISHSQPSTCSSMSSNESSSGRSVSPRSWSILAARISVQICWRMAGSLPGSSAATLACSSSNCSKRAMSP</sequence>
<feature type="compositionally biased region" description="Low complexity" evidence="1">
    <location>
        <begin position="153"/>
        <end position="169"/>
    </location>
</feature>
<dbReference type="AlphaFoldDB" id="A0A0T9BLI7"/>
<feature type="region of interest" description="Disordered" evidence="1">
    <location>
        <begin position="1"/>
        <end position="24"/>
    </location>
</feature>